<keyword evidence="2" id="KW-0472">Membrane</keyword>
<feature type="transmembrane region" description="Helical" evidence="2">
    <location>
        <begin position="60"/>
        <end position="79"/>
    </location>
</feature>
<feature type="region of interest" description="Disordered" evidence="1">
    <location>
        <begin position="247"/>
        <end position="277"/>
    </location>
</feature>
<keyword evidence="2" id="KW-1133">Transmembrane helix</keyword>
<feature type="transmembrane region" description="Helical" evidence="2">
    <location>
        <begin position="152"/>
        <end position="171"/>
    </location>
</feature>
<dbReference type="EMBL" id="JAFIQS010000003">
    <property type="protein sequence ID" value="KAG5171653.1"/>
    <property type="molecule type" value="Genomic_DNA"/>
</dbReference>
<accession>A0A8H7Y2Z7</accession>
<keyword evidence="2" id="KW-0812">Transmembrane</keyword>
<feature type="transmembrane region" description="Helical" evidence="2">
    <location>
        <begin position="25"/>
        <end position="48"/>
    </location>
</feature>
<evidence type="ECO:0000313" key="3">
    <source>
        <dbReference type="EMBL" id="KAG5171653.1"/>
    </source>
</evidence>
<proteinExistence type="predicted"/>
<sequence>MSFQHAESGLIETPLTSHLLRNPFLIFRLVLLTLLGNLAFLTLIFASWNINTAPSTPASSIFIAFESSLFLLCIIFALAEFFRPRHQISRTFIECGWVGLMSFFQLAGALSATVNGLDACHPNLNEFNGVESISITNSGACTSSLLLVPSSWLSSVLSLAYFLTLAISTLVHKDSYPHIWRQTVYTIDWFGQNRASPNKDKVVRDFFQTKPYSDDEDPYSAFYEDIESTSGRKKAYPIRDSIEESTPWAPTNIRRGIDHPFARPQGSASSTRTSPTLNPIAHTSFDLSFPSFPDRTAGVGVAGSRYVEKFRESGVLARSESPAQYTTHYHAHKSSFPLSVTDDDKPIPLPRLSEWIRADPIRL</sequence>
<comment type="caution">
    <text evidence="3">The sequence shown here is derived from an EMBL/GenBank/DDBJ whole genome shotgun (WGS) entry which is preliminary data.</text>
</comment>
<feature type="transmembrane region" description="Helical" evidence="2">
    <location>
        <begin position="91"/>
        <end position="114"/>
    </location>
</feature>
<reference evidence="3" key="1">
    <citation type="submission" date="2021-02" db="EMBL/GenBank/DDBJ databases">
        <title>Psilocybe cubensis genome.</title>
        <authorList>
            <person name="Mckernan K.J."/>
            <person name="Crawford S."/>
            <person name="Trippe A."/>
            <person name="Kane L.T."/>
            <person name="Mclaughlin S."/>
        </authorList>
    </citation>
    <scope>NUCLEOTIDE SEQUENCE [LARGE SCALE GENOMIC DNA]</scope>
    <source>
        <strain evidence="3">MGC-MH-2018</strain>
    </source>
</reference>
<gene>
    <name evidence="3" type="ORF">JR316_003740</name>
</gene>
<protein>
    <recommendedName>
        <fullName evidence="4">MARVEL domain-containing protein</fullName>
    </recommendedName>
</protein>
<evidence type="ECO:0008006" key="4">
    <source>
        <dbReference type="Google" id="ProtNLM"/>
    </source>
</evidence>
<evidence type="ECO:0000256" key="1">
    <source>
        <dbReference type="SAM" id="MobiDB-lite"/>
    </source>
</evidence>
<evidence type="ECO:0000256" key="2">
    <source>
        <dbReference type="SAM" id="Phobius"/>
    </source>
</evidence>
<feature type="compositionally biased region" description="Polar residues" evidence="1">
    <location>
        <begin position="266"/>
        <end position="277"/>
    </location>
</feature>
<dbReference type="AlphaFoldDB" id="A0A8H7Y2Z7"/>
<organism evidence="3">
    <name type="scientific">Psilocybe cubensis</name>
    <name type="common">Psychedelic mushroom</name>
    <name type="synonym">Stropharia cubensis</name>
    <dbReference type="NCBI Taxonomy" id="181762"/>
    <lineage>
        <taxon>Eukaryota</taxon>
        <taxon>Fungi</taxon>
        <taxon>Dikarya</taxon>
        <taxon>Basidiomycota</taxon>
        <taxon>Agaricomycotina</taxon>
        <taxon>Agaricomycetes</taxon>
        <taxon>Agaricomycetidae</taxon>
        <taxon>Agaricales</taxon>
        <taxon>Agaricineae</taxon>
        <taxon>Strophariaceae</taxon>
        <taxon>Psilocybe</taxon>
    </lineage>
</organism>
<name>A0A8H7Y2Z7_PSICU</name>